<organism evidence="2 3">
    <name type="scientific">Pycnococcus provasolii</name>
    <dbReference type="NCBI Taxonomy" id="41880"/>
    <lineage>
        <taxon>Eukaryota</taxon>
        <taxon>Viridiplantae</taxon>
        <taxon>Chlorophyta</taxon>
        <taxon>Pseudoscourfieldiophyceae</taxon>
        <taxon>Pseudoscourfieldiales</taxon>
        <taxon>Pycnococcaceae</taxon>
        <taxon>Pycnococcus</taxon>
    </lineage>
</organism>
<evidence type="ECO:0000256" key="1">
    <source>
        <dbReference type="SAM" id="MobiDB-lite"/>
    </source>
</evidence>
<gene>
    <name evidence="2" type="ORF">PPROV_000658700</name>
</gene>
<feature type="region of interest" description="Disordered" evidence="1">
    <location>
        <begin position="64"/>
        <end position="145"/>
    </location>
</feature>
<name>A0A830HMJ9_9CHLO</name>
<feature type="compositionally biased region" description="Low complexity" evidence="1">
    <location>
        <begin position="117"/>
        <end position="141"/>
    </location>
</feature>
<evidence type="ECO:0000313" key="2">
    <source>
        <dbReference type="EMBL" id="GHP07845.1"/>
    </source>
</evidence>
<feature type="compositionally biased region" description="Polar residues" evidence="1">
    <location>
        <begin position="98"/>
        <end position="115"/>
    </location>
</feature>
<proteinExistence type="predicted"/>
<dbReference type="EMBL" id="BNJQ01000018">
    <property type="protein sequence ID" value="GHP07845.1"/>
    <property type="molecule type" value="Genomic_DNA"/>
</dbReference>
<protein>
    <submittedName>
        <fullName evidence="2">Uncharacterized protein</fullName>
    </submittedName>
</protein>
<keyword evidence="3" id="KW-1185">Reference proteome</keyword>
<feature type="compositionally biased region" description="Low complexity" evidence="1">
    <location>
        <begin position="64"/>
        <end position="84"/>
    </location>
</feature>
<comment type="caution">
    <text evidence="2">The sequence shown here is derived from an EMBL/GenBank/DDBJ whole genome shotgun (WGS) entry which is preliminary data.</text>
</comment>
<evidence type="ECO:0000313" key="3">
    <source>
        <dbReference type="Proteomes" id="UP000660262"/>
    </source>
</evidence>
<sequence>MPAGVRMPVRHHVRGMFRIRSQATHGASRSLAQGGAAHGRCVRHPQAFPIPNAHMNSTRRFVCASSSSSSGTPTGDASGGSKSSGAGGSSSGGAISNEFDSWAQSTYDWSSSPFDESTAPQSAPASSTTENPAGAAAAAPASTSRNNGWRASLAVGAVTVAAAVVGIRYLPVPAADLPTGGASDGAATTATNRARRKWCRSYEERRDKSALPSDAIDEVVARASEARQAVSIVAATKEEAEKLAKLEQSAKDAAASLESEARAKTAADTAKLEAAQARAEESLRQLLGALDVARADVASWVEAEASARRTTEDALYCIYRTEEALASMEPPSHVKAWITARRIARTVSDNAQRIRLGFDVGGSSNDVDSPGDDV</sequence>
<reference evidence="2" key="1">
    <citation type="submission" date="2020-10" db="EMBL/GenBank/DDBJ databases">
        <title>Unveiling of a novel bifunctional photoreceptor, Dualchrome1, isolated from a cosmopolitan green alga.</title>
        <authorList>
            <person name="Suzuki S."/>
            <person name="Kawachi M."/>
        </authorList>
    </citation>
    <scope>NUCLEOTIDE SEQUENCE</scope>
    <source>
        <strain evidence="2">NIES 2893</strain>
    </source>
</reference>
<accession>A0A830HMJ9</accession>
<dbReference type="Proteomes" id="UP000660262">
    <property type="component" value="Unassembled WGS sequence"/>
</dbReference>
<dbReference type="AlphaFoldDB" id="A0A830HMJ9"/>